<evidence type="ECO:0000256" key="1">
    <source>
        <dbReference type="SAM" id="MobiDB-lite"/>
    </source>
</evidence>
<proteinExistence type="predicted"/>
<gene>
    <name evidence="3" type="primary">cofG</name>
    <name evidence="3" type="ORF">SPIL2461_LOCUS4056</name>
</gene>
<comment type="caution">
    <text evidence="3">The sequence shown here is derived from an EMBL/GenBank/DDBJ whole genome shotgun (WGS) entry which is preliminary data.</text>
</comment>
<sequence>MSLNLGATRSSKLASAARKGKYAPPADLRFLKKPFVGNTAEKTAVRSEILSFLQGLYESVAETLPDIRDDTEPDDASVQVFLHAESAEQPNHELESQVKPLSKQSKPRKKKKSVVIQRSHQEIRYLPPGTLKEYWHQLNMMREPPLKKIAFSYFWRVWYEEFSHMKFRRQSNHSVCNVCLRHKMLLQELSGHLNARKGQLEKYTDHLKSQYEDRLAYWALRGESRLRGKQQVTLIIDSMDQAKFSLPRGSFMKSKDLSTMNRPRCHLTAILIHGYATLVYLSDHDQPKNSSTMIELTSHALTILEKECRLDLAKVRLNIQADNTVREMKNNPYLKWMSSLVSSGRLMECSLRNLRSGHSHEDVDQFFGSLATYMVKHARHCETAGDVLQVVQAFLDQVPRPYEPLRRAFKVDAVRDWCLAQRHAIMLPSCLVSSVLF</sequence>
<dbReference type="PANTHER" id="PTHR33153:SF3">
    <property type="entry name" value="TRAFFICKING PROTEIN PARTICLE COMPLEX SUBUNIT 11 DOMAIN-CONTAINING PROTEIN"/>
    <property type="match status" value="1"/>
</dbReference>
<evidence type="ECO:0000313" key="4">
    <source>
        <dbReference type="Proteomes" id="UP000649617"/>
    </source>
</evidence>
<keyword evidence="4" id="KW-1185">Reference proteome</keyword>
<reference evidence="3" key="1">
    <citation type="submission" date="2021-02" db="EMBL/GenBank/DDBJ databases">
        <authorList>
            <person name="Dougan E. K."/>
            <person name="Rhodes N."/>
            <person name="Thang M."/>
            <person name="Chan C."/>
        </authorList>
    </citation>
    <scope>NUCLEOTIDE SEQUENCE</scope>
</reference>
<dbReference type="AlphaFoldDB" id="A0A812LD29"/>
<organism evidence="3 4">
    <name type="scientific">Symbiodinium pilosum</name>
    <name type="common">Dinoflagellate</name>
    <dbReference type="NCBI Taxonomy" id="2952"/>
    <lineage>
        <taxon>Eukaryota</taxon>
        <taxon>Sar</taxon>
        <taxon>Alveolata</taxon>
        <taxon>Dinophyceae</taxon>
        <taxon>Suessiales</taxon>
        <taxon>Symbiodiniaceae</taxon>
        <taxon>Symbiodinium</taxon>
    </lineage>
</organism>
<dbReference type="PANTHER" id="PTHR33153">
    <property type="entry name" value="MYND-TYPE DOMAIN-CONTAINING PROTEIN"/>
    <property type="match status" value="1"/>
</dbReference>
<dbReference type="InterPro" id="IPR057191">
    <property type="entry name" value="DUF7869"/>
</dbReference>
<dbReference type="OrthoDB" id="441938at2759"/>
<protein>
    <submittedName>
        <fullName evidence="3">CofG protein</fullName>
    </submittedName>
</protein>
<dbReference type="EMBL" id="CAJNIZ010005193">
    <property type="protein sequence ID" value="CAE7239718.1"/>
    <property type="molecule type" value="Genomic_DNA"/>
</dbReference>
<dbReference type="Pfam" id="PF25273">
    <property type="entry name" value="DUF7869"/>
    <property type="match status" value="1"/>
</dbReference>
<feature type="compositionally biased region" description="Polar residues" evidence="1">
    <location>
        <begin position="1"/>
        <end position="13"/>
    </location>
</feature>
<accession>A0A812LD29</accession>
<feature type="domain" description="DUF7869" evidence="2">
    <location>
        <begin position="256"/>
        <end position="400"/>
    </location>
</feature>
<feature type="region of interest" description="Disordered" evidence="1">
    <location>
        <begin position="88"/>
        <end position="114"/>
    </location>
</feature>
<evidence type="ECO:0000313" key="3">
    <source>
        <dbReference type="EMBL" id="CAE7239718.1"/>
    </source>
</evidence>
<name>A0A812LD29_SYMPI</name>
<evidence type="ECO:0000259" key="2">
    <source>
        <dbReference type="Pfam" id="PF25273"/>
    </source>
</evidence>
<feature type="region of interest" description="Disordered" evidence="1">
    <location>
        <begin position="1"/>
        <end position="22"/>
    </location>
</feature>
<dbReference type="Proteomes" id="UP000649617">
    <property type="component" value="Unassembled WGS sequence"/>
</dbReference>